<sequence>MPGSGVIPVSTFSTLTFALTLGEHVAEYRSRSPSFNVALPALRMGL</sequence>
<reference evidence="1 2" key="1">
    <citation type="submission" date="2016-03" db="EMBL/GenBank/DDBJ databases">
        <title>Comparative genomics of the ectomycorrhizal sister species Rhizopogon vinicolor and Rhizopogon vesiculosus (Basidiomycota: Boletales) reveals a divergence of the mating type B locus.</title>
        <authorList>
            <person name="Mujic A.B."/>
            <person name="Kuo A."/>
            <person name="Tritt A."/>
            <person name="Lipzen A."/>
            <person name="Chen C."/>
            <person name="Johnson J."/>
            <person name="Sharma A."/>
            <person name="Barry K."/>
            <person name="Grigoriev I.V."/>
            <person name="Spatafora J.W."/>
        </authorList>
    </citation>
    <scope>NUCLEOTIDE SEQUENCE [LARGE SCALE GENOMIC DNA]</scope>
    <source>
        <strain evidence="1 2">AM-OR11-056</strain>
    </source>
</reference>
<evidence type="ECO:0000313" key="1">
    <source>
        <dbReference type="EMBL" id="OJA14062.1"/>
    </source>
</evidence>
<name>A0A1J8PXP2_9AGAM</name>
<keyword evidence="2" id="KW-1185">Reference proteome</keyword>
<gene>
    <name evidence="1" type="ORF">AZE42_09085</name>
</gene>
<comment type="caution">
    <text evidence="1">The sequence shown here is derived from an EMBL/GenBank/DDBJ whole genome shotgun (WGS) entry which is preliminary data.</text>
</comment>
<proteinExistence type="predicted"/>
<organism evidence="1 2">
    <name type="scientific">Rhizopogon vesiculosus</name>
    <dbReference type="NCBI Taxonomy" id="180088"/>
    <lineage>
        <taxon>Eukaryota</taxon>
        <taxon>Fungi</taxon>
        <taxon>Dikarya</taxon>
        <taxon>Basidiomycota</taxon>
        <taxon>Agaricomycotina</taxon>
        <taxon>Agaricomycetes</taxon>
        <taxon>Agaricomycetidae</taxon>
        <taxon>Boletales</taxon>
        <taxon>Suillineae</taxon>
        <taxon>Rhizopogonaceae</taxon>
        <taxon>Rhizopogon</taxon>
    </lineage>
</organism>
<dbReference type="AlphaFoldDB" id="A0A1J8PXP2"/>
<accession>A0A1J8PXP2</accession>
<dbReference type="EMBL" id="LVVM01003914">
    <property type="protein sequence ID" value="OJA14062.1"/>
    <property type="molecule type" value="Genomic_DNA"/>
</dbReference>
<protein>
    <submittedName>
        <fullName evidence="1">Uncharacterized protein</fullName>
    </submittedName>
</protein>
<dbReference type="Proteomes" id="UP000183567">
    <property type="component" value="Unassembled WGS sequence"/>
</dbReference>
<evidence type="ECO:0000313" key="2">
    <source>
        <dbReference type="Proteomes" id="UP000183567"/>
    </source>
</evidence>